<dbReference type="PANTHER" id="PTHR23048:SF0">
    <property type="entry name" value="CALMODULIN LIKE 3"/>
    <property type="match status" value="1"/>
</dbReference>
<evidence type="ECO:0000313" key="4">
    <source>
        <dbReference type="Proteomes" id="UP000799118"/>
    </source>
</evidence>
<dbReference type="FunFam" id="1.10.238.10:FF:000003">
    <property type="entry name" value="Calmodulin A"/>
    <property type="match status" value="1"/>
</dbReference>
<evidence type="ECO:0000259" key="2">
    <source>
        <dbReference type="PROSITE" id="PS50222"/>
    </source>
</evidence>
<dbReference type="Gene3D" id="1.10.238.10">
    <property type="entry name" value="EF-hand"/>
    <property type="match status" value="1"/>
</dbReference>
<dbReference type="GO" id="GO:1903475">
    <property type="term" value="P:mitotic actomyosin contractile ring assembly"/>
    <property type="evidence" value="ECO:0007669"/>
    <property type="project" value="TreeGrafter"/>
</dbReference>
<dbReference type="InterPro" id="IPR011992">
    <property type="entry name" value="EF-hand-dom_pair"/>
</dbReference>
<feature type="domain" description="EF-hand" evidence="2">
    <location>
        <begin position="2"/>
        <end position="37"/>
    </location>
</feature>
<organism evidence="3 4">
    <name type="scientific">Gymnopus androsaceus JB14</name>
    <dbReference type="NCBI Taxonomy" id="1447944"/>
    <lineage>
        <taxon>Eukaryota</taxon>
        <taxon>Fungi</taxon>
        <taxon>Dikarya</taxon>
        <taxon>Basidiomycota</taxon>
        <taxon>Agaricomycotina</taxon>
        <taxon>Agaricomycetes</taxon>
        <taxon>Agaricomycetidae</taxon>
        <taxon>Agaricales</taxon>
        <taxon>Marasmiineae</taxon>
        <taxon>Omphalotaceae</taxon>
        <taxon>Gymnopus</taxon>
    </lineage>
</organism>
<protein>
    <recommendedName>
        <fullName evidence="2">EF-hand domain-containing protein</fullName>
    </recommendedName>
</protein>
<dbReference type="PANTHER" id="PTHR23048">
    <property type="entry name" value="MYOSIN LIGHT CHAIN 1, 3"/>
    <property type="match status" value="1"/>
</dbReference>
<feature type="non-terminal residue" evidence="3">
    <location>
        <position position="1"/>
    </location>
</feature>
<dbReference type="GO" id="GO:0016460">
    <property type="term" value="C:myosin II complex"/>
    <property type="evidence" value="ECO:0007669"/>
    <property type="project" value="TreeGrafter"/>
</dbReference>
<dbReference type="PROSITE" id="PS50222">
    <property type="entry name" value="EF_HAND_2"/>
    <property type="match status" value="1"/>
</dbReference>
<accession>A0A6A4GAQ1</accession>
<dbReference type="SUPFAM" id="SSF47473">
    <property type="entry name" value="EF-hand"/>
    <property type="match status" value="1"/>
</dbReference>
<dbReference type="InterPro" id="IPR050230">
    <property type="entry name" value="CALM/Myosin/TropC-like"/>
</dbReference>
<sequence length="71" mass="7862">TVPTEDFIRGFRVSDKEGNGFVGAGELRYVLTQLEEKMSDEELLKGQTLLIRCCSDGNVSYESVVCSILSQ</sequence>
<dbReference type="OrthoDB" id="26525at2759"/>
<dbReference type="EMBL" id="ML771368">
    <property type="protein sequence ID" value="KAE9382543.1"/>
    <property type="molecule type" value="Genomic_DNA"/>
</dbReference>
<dbReference type="AlphaFoldDB" id="A0A6A4GAQ1"/>
<reference evidence="3" key="1">
    <citation type="journal article" date="2019" name="Environ. Microbiol.">
        <title>Fungal ecological strategies reflected in gene transcription - a case study of two litter decomposers.</title>
        <authorList>
            <person name="Barbi F."/>
            <person name="Kohler A."/>
            <person name="Barry K."/>
            <person name="Baskaran P."/>
            <person name="Daum C."/>
            <person name="Fauchery L."/>
            <person name="Ihrmark K."/>
            <person name="Kuo A."/>
            <person name="LaButti K."/>
            <person name="Lipzen A."/>
            <person name="Morin E."/>
            <person name="Grigoriev I.V."/>
            <person name="Henrissat B."/>
            <person name="Lindahl B."/>
            <person name="Martin F."/>
        </authorList>
    </citation>
    <scope>NUCLEOTIDE SEQUENCE</scope>
    <source>
        <strain evidence="3">JB14</strain>
    </source>
</reference>
<evidence type="ECO:0000256" key="1">
    <source>
        <dbReference type="ARBA" id="ARBA00022737"/>
    </source>
</evidence>
<evidence type="ECO:0000313" key="3">
    <source>
        <dbReference type="EMBL" id="KAE9382543.1"/>
    </source>
</evidence>
<dbReference type="Proteomes" id="UP000799118">
    <property type="component" value="Unassembled WGS sequence"/>
</dbReference>
<keyword evidence="1" id="KW-0677">Repeat</keyword>
<proteinExistence type="predicted"/>
<keyword evidence="4" id="KW-1185">Reference proteome</keyword>
<dbReference type="GO" id="GO:0005509">
    <property type="term" value="F:calcium ion binding"/>
    <property type="evidence" value="ECO:0007669"/>
    <property type="project" value="InterPro"/>
</dbReference>
<dbReference type="InterPro" id="IPR002048">
    <property type="entry name" value="EF_hand_dom"/>
</dbReference>
<name>A0A6A4GAQ1_9AGAR</name>
<gene>
    <name evidence="3" type="ORF">BT96DRAFT_845383</name>
</gene>